<organism evidence="2 3">
    <name type="scientific">Leersia perrieri</name>
    <dbReference type="NCBI Taxonomy" id="77586"/>
    <lineage>
        <taxon>Eukaryota</taxon>
        <taxon>Viridiplantae</taxon>
        <taxon>Streptophyta</taxon>
        <taxon>Embryophyta</taxon>
        <taxon>Tracheophyta</taxon>
        <taxon>Spermatophyta</taxon>
        <taxon>Magnoliopsida</taxon>
        <taxon>Liliopsida</taxon>
        <taxon>Poales</taxon>
        <taxon>Poaceae</taxon>
        <taxon>BOP clade</taxon>
        <taxon>Oryzoideae</taxon>
        <taxon>Oryzeae</taxon>
        <taxon>Oryzinae</taxon>
        <taxon>Leersia</taxon>
    </lineage>
</organism>
<sequence length="69" mass="7719">MDSASKPPAELPTREGRQHGEKFSGHSPEMMASGFSSISSRRLPSMNVDAWHRKVAEVDRNAWEGMAYQ</sequence>
<dbReference type="Proteomes" id="UP000032180">
    <property type="component" value="Chromosome 2"/>
</dbReference>
<feature type="region of interest" description="Disordered" evidence="1">
    <location>
        <begin position="1"/>
        <end position="33"/>
    </location>
</feature>
<keyword evidence="3" id="KW-1185">Reference proteome</keyword>
<reference evidence="2" key="3">
    <citation type="submission" date="2015-04" db="UniProtKB">
        <authorList>
            <consortium name="EnsemblPlants"/>
        </authorList>
    </citation>
    <scope>IDENTIFICATION</scope>
</reference>
<evidence type="ECO:0000313" key="2">
    <source>
        <dbReference type="EnsemblPlants" id="LPERR02G30850.5"/>
    </source>
</evidence>
<dbReference type="HOGENOM" id="CLU_2779489_0_0_1"/>
<dbReference type="AlphaFoldDB" id="A0A0D9VMQ2"/>
<reference evidence="2 3" key="1">
    <citation type="submission" date="2012-08" db="EMBL/GenBank/DDBJ databases">
        <title>Oryza genome evolution.</title>
        <authorList>
            <person name="Wing R.A."/>
        </authorList>
    </citation>
    <scope>NUCLEOTIDE SEQUENCE</scope>
</reference>
<reference evidence="3" key="2">
    <citation type="submission" date="2013-12" db="EMBL/GenBank/DDBJ databases">
        <authorList>
            <person name="Yu Y."/>
            <person name="Lee S."/>
            <person name="de Baynast K."/>
            <person name="Wissotski M."/>
            <person name="Liu L."/>
            <person name="Talag J."/>
            <person name="Goicoechea J."/>
            <person name="Angelova A."/>
            <person name="Jetty R."/>
            <person name="Kudrna D."/>
            <person name="Golser W."/>
            <person name="Rivera L."/>
            <person name="Zhang J."/>
            <person name="Wing R."/>
        </authorList>
    </citation>
    <scope>NUCLEOTIDE SEQUENCE</scope>
</reference>
<name>A0A0D9VMQ2_9ORYZ</name>
<accession>A0A0D9VMQ2</accession>
<dbReference type="EnsemblPlants" id="LPERR02G30850.5">
    <property type="protein sequence ID" value="LPERR02G30850.5"/>
    <property type="gene ID" value="LPERR02G30850"/>
</dbReference>
<evidence type="ECO:0000313" key="3">
    <source>
        <dbReference type="Proteomes" id="UP000032180"/>
    </source>
</evidence>
<proteinExistence type="predicted"/>
<evidence type="ECO:0000256" key="1">
    <source>
        <dbReference type="SAM" id="MobiDB-lite"/>
    </source>
</evidence>
<protein>
    <submittedName>
        <fullName evidence="2">Uncharacterized protein</fullName>
    </submittedName>
</protein>
<feature type="compositionally biased region" description="Basic and acidic residues" evidence="1">
    <location>
        <begin position="12"/>
        <end position="24"/>
    </location>
</feature>
<dbReference type="Gramene" id="LPERR02G30850.5">
    <property type="protein sequence ID" value="LPERR02G30850.5"/>
    <property type="gene ID" value="LPERR02G30850"/>
</dbReference>